<sequence length="265" mass="28582">MLDVDAVTEILREAAEAAVLPRFRSLSEGEVTEKAPGELVTVADREAEELIGARLRDVVAAPVVGEEAASDDPGLLRALYGEPVAWLVDPVDGTRNFVRGDTRFAVMAALVRHGETVAAWILRPTEDRVYVAERGSGTWRDGVRVRREPAPADPARLHGSAATRFLAPDAKRRVEEAATRFASMGPGSHCVGVDYPLLFEGGQDFLLFHRTLPWDHAPGSLMLTEAGGVCLRPDGGEYRPGDDAVGLLCASDDECWKTARSLLVG</sequence>
<keyword evidence="1" id="KW-0479">Metal-binding</keyword>
<dbReference type="PANTHER" id="PTHR20854:SF4">
    <property type="entry name" value="INOSITOL-1-MONOPHOSPHATASE-RELATED"/>
    <property type="match status" value="1"/>
</dbReference>
<dbReference type="PANTHER" id="PTHR20854">
    <property type="entry name" value="INOSITOL MONOPHOSPHATASE"/>
    <property type="match status" value="1"/>
</dbReference>
<proteinExistence type="predicted"/>
<keyword evidence="3" id="KW-0460">Magnesium</keyword>
<gene>
    <name evidence="4" type="ORF">Q8A49_33090</name>
</gene>
<accession>A0ABU7L1B6</accession>
<dbReference type="InterPro" id="IPR020583">
    <property type="entry name" value="Inositol_monoP_metal-BS"/>
</dbReference>
<name>A0ABU7L1B6_9ACTN</name>
<dbReference type="Proteomes" id="UP001348641">
    <property type="component" value="Unassembled WGS sequence"/>
</dbReference>
<reference evidence="4 5" key="1">
    <citation type="submission" date="2023-07" db="EMBL/GenBank/DDBJ databases">
        <authorList>
            <person name="Girao M."/>
            <person name="Carvalho M.F."/>
        </authorList>
    </citation>
    <scope>NUCLEOTIDE SEQUENCE [LARGE SCALE GENOMIC DNA]</scope>
    <source>
        <strain evidence="4 5">66/93</strain>
    </source>
</reference>
<evidence type="ECO:0000256" key="2">
    <source>
        <dbReference type="ARBA" id="ARBA00022801"/>
    </source>
</evidence>
<protein>
    <submittedName>
        <fullName evidence="4">Inositol monophosphatase family protein</fullName>
    </submittedName>
</protein>
<organism evidence="4 5">
    <name type="scientific">Nocardiopsis tropica</name>
    <dbReference type="NCBI Taxonomy" id="109330"/>
    <lineage>
        <taxon>Bacteria</taxon>
        <taxon>Bacillati</taxon>
        <taxon>Actinomycetota</taxon>
        <taxon>Actinomycetes</taxon>
        <taxon>Streptosporangiales</taxon>
        <taxon>Nocardiopsidaceae</taxon>
        <taxon>Nocardiopsis</taxon>
    </lineage>
</organism>
<dbReference type="Gene3D" id="3.30.540.10">
    <property type="entry name" value="Fructose-1,6-Bisphosphatase, subunit A, domain 1"/>
    <property type="match status" value="1"/>
</dbReference>
<dbReference type="EMBL" id="JAUUCC010000170">
    <property type="protein sequence ID" value="MEE2055343.1"/>
    <property type="molecule type" value="Genomic_DNA"/>
</dbReference>
<dbReference type="Gene3D" id="3.40.190.80">
    <property type="match status" value="1"/>
</dbReference>
<dbReference type="Pfam" id="PF00459">
    <property type="entry name" value="Inositol_P"/>
    <property type="match status" value="1"/>
</dbReference>
<evidence type="ECO:0000256" key="1">
    <source>
        <dbReference type="ARBA" id="ARBA00022723"/>
    </source>
</evidence>
<comment type="caution">
    <text evidence="4">The sequence shown here is derived from an EMBL/GenBank/DDBJ whole genome shotgun (WGS) entry which is preliminary data.</text>
</comment>
<evidence type="ECO:0000313" key="4">
    <source>
        <dbReference type="EMBL" id="MEE2055343.1"/>
    </source>
</evidence>
<dbReference type="PROSITE" id="PS00629">
    <property type="entry name" value="IMP_1"/>
    <property type="match status" value="1"/>
</dbReference>
<evidence type="ECO:0000256" key="3">
    <source>
        <dbReference type="ARBA" id="ARBA00022842"/>
    </source>
</evidence>
<dbReference type="InterPro" id="IPR000760">
    <property type="entry name" value="Inositol_monophosphatase-like"/>
</dbReference>
<dbReference type="PRINTS" id="PR00377">
    <property type="entry name" value="IMPHPHTASES"/>
</dbReference>
<dbReference type="RefSeq" id="WP_330162104.1">
    <property type="nucleotide sequence ID" value="NZ_BAAAJA010000043.1"/>
</dbReference>
<evidence type="ECO:0000313" key="5">
    <source>
        <dbReference type="Proteomes" id="UP001348641"/>
    </source>
</evidence>
<dbReference type="SUPFAM" id="SSF56655">
    <property type="entry name" value="Carbohydrate phosphatase"/>
    <property type="match status" value="1"/>
</dbReference>
<keyword evidence="2" id="KW-0378">Hydrolase</keyword>